<name>B0TQ68_SHEHH</name>
<gene>
    <name evidence="1" type="ordered locus">Shal_3113</name>
</gene>
<evidence type="ECO:0000313" key="1">
    <source>
        <dbReference type="EMBL" id="ABZ77660.1"/>
    </source>
</evidence>
<reference evidence="1" key="1">
    <citation type="submission" date="2008-01" db="EMBL/GenBank/DDBJ databases">
        <title>Complete sequence of Shewanella halifaxensis HAW-EB4.</title>
        <authorList>
            <consortium name="US DOE Joint Genome Institute"/>
            <person name="Copeland A."/>
            <person name="Lucas S."/>
            <person name="Lapidus A."/>
            <person name="Glavina del Rio T."/>
            <person name="Dalin E."/>
            <person name="Tice H."/>
            <person name="Bruce D."/>
            <person name="Goodwin L."/>
            <person name="Pitluck S."/>
            <person name="Sims D."/>
            <person name="Brettin T."/>
            <person name="Detter J.C."/>
            <person name="Han C."/>
            <person name="Kuske C.R."/>
            <person name="Schmutz J."/>
            <person name="Larimer F."/>
            <person name="Land M."/>
            <person name="Hauser L."/>
            <person name="Kyrpides N."/>
            <person name="Kim E."/>
            <person name="Zhao J.-S."/>
            <person name="Richardson P."/>
        </authorList>
    </citation>
    <scope>NUCLEOTIDE SEQUENCE [LARGE SCALE GENOMIC DNA]</scope>
    <source>
        <strain evidence="1">HAW-EB4</strain>
    </source>
</reference>
<dbReference type="RefSeq" id="WP_012278185.1">
    <property type="nucleotide sequence ID" value="NC_010334.1"/>
</dbReference>
<keyword evidence="2" id="KW-1185">Reference proteome</keyword>
<dbReference type="SUPFAM" id="SSF58104">
    <property type="entry name" value="Methyl-accepting chemotaxis protein (MCP) signaling domain"/>
    <property type="match status" value="1"/>
</dbReference>
<dbReference type="Proteomes" id="UP000001317">
    <property type="component" value="Chromosome"/>
</dbReference>
<proteinExistence type="predicted"/>
<accession>B0TQ68</accession>
<dbReference type="STRING" id="458817.Shal_3113"/>
<dbReference type="HOGENOM" id="CLU_2208261_0_0_6"/>
<dbReference type="AlphaFoldDB" id="B0TQ68"/>
<evidence type="ECO:0000313" key="2">
    <source>
        <dbReference type="Proteomes" id="UP000001317"/>
    </source>
</evidence>
<sequence>MFTMLTQCSIQMDNSKFQAFLCSENAEIPAKKVDTIYQSIKGIQQLALQNALEAEQLSLVFGEINQNMTQIGQASSEVLCAVNLIEAAIKELKFNAEKTKYLRKTFS</sequence>
<dbReference type="KEGG" id="shl:Shal_3113"/>
<organism evidence="1 2">
    <name type="scientific">Shewanella halifaxensis (strain HAW-EB4)</name>
    <dbReference type="NCBI Taxonomy" id="458817"/>
    <lineage>
        <taxon>Bacteria</taxon>
        <taxon>Pseudomonadati</taxon>
        <taxon>Pseudomonadota</taxon>
        <taxon>Gammaproteobacteria</taxon>
        <taxon>Alteromonadales</taxon>
        <taxon>Shewanellaceae</taxon>
        <taxon>Shewanella</taxon>
    </lineage>
</organism>
<dbReference type="eggNOG" id="COG0840">
    <property type="taxonomic scope" value="Bacteria"/>
</dbReference>
<protein>
    <submittedName>
        <fullName evidence="1">Methyl-accepting chemotaxis sensory transducer</fullName>
    </submittedName>
</protein>
<dbReference type="EMBL" id="CP000931">
    <property type="protein sequence ID" value="ABZ77660.1"/>
    <property type="molecule type" value="Genomic_DNA"/>
</dbReference>